<organism evidence="2 3">
    <name type="scientific">Streptococcus zhangguiae</name>
    <dbReference type="NCBI Taxonomy" id="2664091"/>
    <lineage>
        <taxon>Bacteria</taxon>
        <taxon>Bacillati</taxon>
        <taxon>Bacillota</taxon>
        <taxon>Bacilli</taxon>
        <taxon>Lactobacillales</taxon>
        <taxon>Streptococcaceae</taxon>
        <taxon>Streptococcus</taxon>
    </lineage>
</organism>
<dbReference type="EMBL" id="WUBJ01000003">
    <property type="protein sequence ID" value="MWV55935.1"/>
    <property type="molecule type" value="Genomic_DNA"/>
</dbReference>
<evidence type="ECO:0000313" key="2">
    <source>
        <dbReference type="EMBL" id="MWV55935.1"/>
    </source>
</evidence>
<comment type="caution">
    <text evidence="2">The sequence shown here is derived from an EMBL/GenBank/DDBJ whole genome shotgun (WGS) entry which is preliminary data.</text>
</comment>
<reference evidence="2 3" key="1">
    <citation type="submission" date="2019-10" db="EMBL/GenBank/DDBJ databases">
        <title>Streptococcis sp, isolated from the respiratory tract of Marmot.</title>
        <authorList>
            <person name="Zhang G."/>
        </authorList>
    </citation>
    <scope>NUCLEOTIDE SEQUENCE [LARGE SCALE GENOMIC DNA]</scope>
    <source>
        <strain evidence="3">zg-70</strain>
    </source>
</reference>
<dbReference type="Pfam" id="PF07006">
    <property type="entry name" value="DUF1310"/>
    <property type="match status" value="1"/>
</dbReference>
<proteinExistence type="predicted"/>
<protein>
    <submittedName>
        <fullName evidence="2">DUF1310 family protein</fullName>
    </submittedName>
</protein>
<keyword evidence="1" id="KW-0472">Membrane</keyword>
<keyword evidence="1" id="KW-0812">Transmembrane</keyword>
<sequence length="132" mass="14921">MKTWLKWVLGIVASLSVIIGIGVLNQMNKQEQLKQEMMEFVQSKEAREAIETALKNRDPQALTSEGIIQNYEIDKDTVKYNPMGAVMVKVYVNNDKRLRINCTLIKDSDGKIEVSGNSATYQLVELLRGSDE</sequence>
<keyword evidence="1" id="KW-1133">Transmembrane helix</keyword>
<dbReference type="InterPro" id="IPR010738">
    <property type="entry name" value="DUF1310"/>
</dbReference>
<accession>A0A6I4RP81</accession>
<gene>
    <name evidence="2" type="ORF">GGH11_02930</name>
</gene>
<name>A0A6I4RP81_9STRE</name>
<evidence type="ECO:0000313" key="3">
    <source>
        <dbReference type="Proteomes" id="UP000435423"/>
    </source>
</evidence>
<feature type="transmembrane region" description="Helical" evidence="1">
    <location>
        <begin position="6"/>
        <end position="24"/>
    </location>
</feature>
<evidence type="ECO:0000256" key="1">
    <source>
        <dbReference type="SAM" id="Phobius"/>
    </source>
</evidence>
<dbReference type="AlphaFoldDB" id="A0A6I4RP81"/>
<dbReference type="Proteomes" id="UP000435423">
    <property type="component" value="Unassembled WGS sequence"/>
</dbReference>
<dbReference type="RefSeq" id="WP_160463179.1">
    <property type="nucleotide sequence ID" value="NZ_JABFQT010000003.1"/>
</dbReference>